<protein>
    <submittedName>
        <fullName evidence="1">Uncharacterized protein</fullName>
    </submittedName>
</protein>
<keyword evidence="2" id="KW-1185">Reference proteome</keyword>
<name>A0ABQ4Q2M3_9BURK</name>
<sequence>MQAASAQCGGRAVELLKRRVAEPAGGARRWRIEDVLLLPALSAGGSRYLARPGECVLKDAAGASFVALLRRRGGRAPGVDELWTYDLDQGKMQRQPGAMLECKDPQD</sequence>
<gene>
    <name evidence="1" type="ORF">NCCP691_14520</name>
</gene>
<organism evidence="1 2">
    <name type="scientific">Noviherbaspirillum aridicola</name>
    <dbReference type="NCBI Taxonomy" id="2849687"/>
    <lineage>
        <taxon>Bacteria</taxon>
        <taxon>Pseudomonadati</taxon>
        <taxon>Pseudomonadota</taxon>
        <taxon>Betaproteobacteria</taxon>
        <taxon>Burkholderiales</taxon>
        <taxon>Oxalobacteraceae</taxon>
        <taxon>Noviherbaspirillum</taxon>
    </lineage>
</organism>
<evidence type="ECO:0000313" key="1">
    <source>
        <dbReference type="EMBL" id="GIZ51438.1"/>
    </source>
</evidence>
<comment type="caution">
    <text evidence="1">The sequence shown here is derived from an EMBL/GenBank/DDBJ whole genome shotgun (WGS) entry which is preliminary data.</text>
</comment>
<dbReference type="RefSeq" id="WP_220807604.1">
    <property type="nucleotide sequence ID" value="NZ_BPMK01000005.1"/>
</dbReference>
<dbReference type="Proteomes" id="UP000887222">
    <property type="component" value="Unassembled WGS sequence"/>
</dbReference>
<accession>A0ABQ4Q2M3</accession>
<reference evidence="1 2" key="1">
    <citation type="journal article" date="2022" name="Int. J. Syst. Evol. Microbiol.">
        <title>Noviherbaspirillum aridicola sp. nov., isolated from an arid soil in Pakistan.</title>
        <authorList>
            <person name="Khan I.U."/>
            <person name="Saqib M."/>
            <person name="Amin A."/>
            <person name="Hussain F."/>
            <person name="Li L."/>
            <person name="Liu Y.H."/>
            <person name="Fang B.Z."/>
            <person name="Ahmed I."/>
            <person name="Li W.J."/>
        </authorList>
    </citation>
    <scope>NUCLEOTIDE SEQUENCE [LARGE SCALE GENOMIC DNA]</scope>
    <source>
        <strain evidence="1 2">NCCP-691</strain>
    </source>
</reference>
<dbReference type="EMBL" id="BPMK01000005">
    <property type="protein sequence ID" value="GIZ51438.1"/>
    <property type="molecule type" value="Genomic_DNA"/>
</dbReference>
<evidence type="ECO:0000313" key="2">
    <source>
        <dbReference type="Proteomes" id="UP000887222"/>
    </source>
</evidence>
<proteinExistence type="predicted"/>